<gene>
    <name evidence="2" type="ORF">NLJ89_g9638</name>
</gene>
<evidence type="ECO:0000256" key="1">
    <source>
        <dbReference type="SAM" id="MobiDB-lite"/>
    </source>
</evidence>
<keyword evidence="3" id="KW-1185">Reference proteome</keyword>
<dbReference type="OrthoDB" id="3056089at2759"/>
<feature type="compositionally biased region" description="Acidic residues" evidence="1">
    <location>
        <begin position="98"/>
        <end position="120"/>
    </location>
</feature>
<protein>
    <submittedName>
        <fullName evidence="2">Uncharacterized protein</fullName>
    </submittedName>
</protein>
<dbReference type="Proteomes" id="UP001148786">
    <property type="component" value="Unassembled WGS sequence"/>
</dbReference>
<organism evidence="2 3">
    <name type="scientific">Agrocybe chaxingu</name>
    <dbReference type="NCBI Taxonomy" id="84603"/>
    <lineage>
        <taxon>Eukaryota</taxon>
        <taxon>Fungi</taxon>
        <taxon>Dikarya</taxon>
        <taxon>Basidiomycota</taxon>
        <taxon>Agaricomycotina</taxon>
        <taxon>Agaricomycetes</taxon>
        <taxon>Agaricomycetidae</taxon>
        <taxon>Agaricales</taxon>
        <taxon>Agaricineae</taxon>
        <taxon>Strophariaceae</taxon>
        <taxon>Agrocybe</taxon>
    </lineage>
</organism>
<dbReference type="AlphaFoldDB" id="A0A9W8MRM6"/>
<reference evidence="2" key="1">
    <citation type="submission" date="2022-07" db="EMBL/GenBank/DDBJ databases">
        <title>Genome Sequence of Agrocybe chaxingu.</title>
        <authorList>
            <person name="Buettner E."/>
        </authorList>
    </citation>
    <scope>NUCLEOTIDE SEQUENCE</scope>
    <source>
        <strain evidence="2">MP-N11</strain>
    </source>
</reference>
<evidence type="ECO:0000313" key="3">
    <source>
        <dbReference type="Proteomes" id="UP001148786"/>
    </source>
</evidence>
<evidence type="ECO:0000313" key="2">
    <source>
        <dbReference type="EMBL" id="KAJ3500782.1"/>
    </source>
</evidence>
<feature type="compositionally biased region" description="Basic residues" evidence="1">
    <location>
        <begin position="39"/>
        <end position="55"/>
    </location>
</feature>
<name>A0A9W8MRM6_9AGAR</name>
<proteinExistence type="predicted"/>
<feature type="region of interest" description="Disordered" evidence="1">
    <location>
        <begin position="30"/>
        <end position="126"/>
    </location>
</feature>
<accession>A0A9W8MRM6</accession>
<comment type="caution">
    <text evidence="2">The sequence shown here is derived from an EMBL/GenBank/DDBJ whole genome shotgun (WGS) entry which is preliminary data.</text>
</comment>
<dbReference type="EMBL" id="JANKHO010001545">
    <property type="protein sequence ID" value="KAJ3500782.1"/>
    <property type="molecule type" value="Genomic_DNA"/>
</dbReference>
<sequence length="527" mass="57265">MATELQKNIQGIEEDLRGVVAERPELAKWFVGTPATEAKKRKAQAAKAKKQKKKVSQGPVAPPSNASHSRGRKVAPPVESELEPEKGDSDNSSGAEMIVDEGENVEVENESGDDDEEESEVPPAKKMKVLPEVTAYVDIITPSRGVKGKESSITRGPFFFTTAMSHHRFLQSVVTCASDNAISSVNAINQQQLTWKLHVPANDKKKPLANADGYQALISRIGSLLEKGKDATLTVFLPPLLKTSNTSAAAAGGYHDDDEELANGPIGSTIREQQAVIGQNNAEVIEQLRQRYPVGANPLFPNKRVYTSEGRSWELNNMRLQVWAIHLAANPPTASLDVPPVSTHFSESQKLRVPAGVVTGAVAATMAANAVAPAPYAPAPGAPPGIQYQMPYGFQPYPGTQFFPLYPYPPYAPMYAPQADPLAAAVHPRTPALAARITDAPGSAPASPVKIVLTQPLSLANFCEHYEIDNEDQARLAVLKFQPGDRRVEKLEREDWHGHAGFSKLAWEDFLMKHRTFVRDIKAGSWV</sequence>